<sequence length="194" mass="20832">MAGSRPFLTAADTNQLAIARKPNHHQLRRQIGSIKTHHSSATSTCKTNKPTGHACTSKKPVRSEEEGENEEGKPNPIGEGNGRGKNKESPNRTGRGSQKRGVDWNKKGTADRGGRGHQKGEPIDCPATEEDKKDLHACPAREGSGSDGGPNYAETDLQKQRVTFSSSWGAGVLICVLGTNQCHLTVNNGSWNNI</sequence>
<protein>
    <submittedName>
        <fullName evidence="2">Uncharacterized protein</fullName>
    </submittedName>
</protein>
<reference evidence="2" key="1">
    <citation type="submission" date="2020-08" db="EMBL/GenBank/DDBJ databases">
        <title>Plant Genome Project.</title>
        <authorList>
            <person name="Zhang R.-G."/>
        </authorList>
    </citation>
    <scope>NUCLEOTIDE SEQUENCE</scope>
    <source>
        <strain evidence="2">WSP0</strain>
        <tissue evidence="2">Leaf</tissue>
    </source>
</reference>
<gene>
    <name evidence="2" type="ORF">RHGRI_019826</name>
</gene>
<name>A0AAV6JG87_9ERIC</name>
<evidence type="ECO:0000313" key="3">
    <source>
        <dbReference type="Proteomes" id="UP000823749"/>
    </source>
</evidence>
<organism evidence="2 3">
    <name type="scientific">Rhododendron griersonianum</name>
    <dbReference type="NCBI Taxonomy" id="479676"/>
    <lineage>
        <taxon>Eukaryota</taxon>
        <taxon>Viridiplantae</taxon>
        <taxon>Streptophyta</taxon>
        <taxon>Embryophyta</taxon>
        <taxon>Tracheophyta</taxon>
        <taxon>Spermatophyta</taxon>
        <taxon>Magnoliopsida</taxon>
        <taxon>eudicotyledons</taxon>
        <taxon>Gunneridae</taxon>
        <taxon>Pentapetalae</taxon>
        <taxon>asterids</taxon>
        <taxon>Ericales</taxon>
        <taxon>Ericaceae</taxon>
        <taxon>Ericoideae</taxon>
        <taxon>Rhodoreae</taxon>
        <taxon>Rhododendron</taxon>
    </lineage>
</organism>
<feature type="region of interest" description="Disordered" evidence="1">
    <location>
        <begin position="1"/>
        <end position="154"/>
    </location>
</feature>
<evidence type="ECO:0000256" key="1">
    <source>
        <dbReference type="SAM" id="MobiDB-lite"/>
    </source>
</evidence>
<dbReference type="EMBL" id="JACTNZ010000007">
    <property type="protein sequence ID" value="KAG5539407.1"/>
    <property type="molecule type" value="Genomic_DNA"/>
</dbReference>
<accession>A0AAV6JG87</accession>
<evidence type="ECO:0000313" key="2">
    <source>
        <dbReference type="EMBL" id="KAG5539407.1"/>
    </source>
</evidence>
<dbReference type="Proteomes" id="UP000823749">
    <property type="component" value="Chromosome 7"/>
</dbReference>
<dbReference type="AlphaFoldDB" id="A0AAV6JG87"/>
<feature type="compositionally biased region" description="Basic and acidic residues" evidence="1">
    <location>
        <begin position="100"/>
        <end position="122"/>
    </location>
</feature>
<keyword evidence="3" id="KW-1185">Reference proteome</keyword>
<comment type="caution">
    <text evidence="2">The sequence shown here is derived from an EMBL/GenBank/DDBJ whole genome shotgun (WGS) entry which is preliminary data.</text>
</comment>
<feature type="compositionally biased region" description="Polar residues" evidence="1">
    <location>
        <begin position="39"/>
        <end position="50"/>
    </location>
</feature>
<proteinExistence type="predicted"/>